<dbReference type="EMBL" id="JANTHZ010000008">
    <property type="protein sequence ID" value="MCS0496872.1"/>
    <property type="molecule type" value="Genomic_DNA"/>
</dbReference>
<accession>A0A9X2PDR2</accession>
<comment type="caution">
    <text evidence="1">The sequence shown here is derived from an EMBL/GenBank/DDBJ whole genome shotgun (WGS) entry which is preliminary data.</text>
</comment>
<dbReference type="AlphaFoldDB" id="A0A9X2PDR2"/>
<organism evidence="1 2">
    <name type="scientific">Ancylobacter mangrovi</name>
    <dbReference type="NCBI Taxonomy" id="2972472"/>
    <lineage>
        <taxon>Bacteria</taxon>
        <taxon>Pseudomonadati</taxon>
        <taxon>Pseudomonadota</taxon>
        <taxon>Alphaproteobacteria</taxon>
        <taxon>Hyphomicrobiales</taxon>
        <taxon>Xanthobacteraceae</taxon>
        <taxon>Ancylobacter</taxon>
    </lineage>
</organism>
<sequence>MTEIDWTWIQSEFDRIASELKGWRLIGEDEYERLKLSRLTYGLIDAQEWRERSFGTAIYVARLGDGIVRDMAVGLALELGLVISPSMLPPKFLRSKIERVDHFAVVQSALDDRHVSQEFLLSWSRLQILYAQRELLICLPETESGLVENKLVGAQGSTEIQRYWFAFWIKTNARSLSVFDREEAGRELADICKDVISSKLMPWGPYPIDWYGRLLDEEQGDLRNEYYKLGIKKLETLTKSPYVTPAVLPPLSRAGFSPADPGGARVQRKR</sequence>
<evidence type="ECO:0000313" key="1">
    <source>
        <dbReference type="EMBL" id="MCS0496872.1"/>
    </source>
</evidence>
<dbReference type="Proteomes" id="UP001151088">
    <property type="component" value="Unassembled WGS sequence"/>
</dbReference>
<gene>
    <name evidence="1" type="ORF">NVS89_17370</name>
</gene>
<protein>
    <submittedName>
        <fullName evidence="1">Uncharacterized protein</fullName>
    </submittedName>
</protein>
<proteinExistence type="predicted"/>
<reference evidence="1" key="1">
    <citation type="submission" date="2022-08" db="EMBL/GenBank/DDBJ databases">
        <authorList>
            <person name="Li F."/>
        </authorList>
    </citation>
    <scope>NUCLEOTIDE SEQUENCE</scope>
    <source>
        <strain evidence="1">MQZ15Z-1</strain>
    </source>
</reference>
<keyword evidence="2" id="KW-1185">Reference proteome</keyword>
<name>A0A9X2PDR2_9HYPH</name>
<dbReference type="RefSeq" id="WP_258734031.1">
    <property type="nucleotide sequence ID" value="NZ_JANTHZ010000008.1"/>
</dbReference>
<evidence type="ECO:0000313" key="2">
    <source>
        <dbReference type="Proteomes" id="UP001151088"/>
    </source>
</evidence>